<evidence type="ECO:0000313" key="2">
    <source>
        <dbReference type="EMBL" id="KAK7500394.1"/>
    </source>
</evidence>
<dbReference type="PANTHER" id="PTHR47403">
    <property type="entry name" value="LOC100145250 PROTEIN"/>
    <property type="match status" value="1"/>
</dbReference>
<reference evidence="2 3" key="1">
    <citation type="journal article" date="2023" name="Sci. Data">
        <title>Genome assembly of the Korean intertidal mud-creeper Batillaria attramentaria.</title>
        <authorList>
            <person name="Patra A.K."/>
            <person name="Ho P.T."/>
            <person name="Jun S."/>
            <person name="Lee S.J."/>
            <person name="Kim Y."/>
            <person name="Won Y.J."/>
        </authorList>
    </citation>
    <scope>NUCLEOTIDE SEQUENCE [LARGE SCALE GENOMIC DNA]</scope>
    <source>
        <strain evidence="2">Wonlab-2016</strain>
    </source>
</reference>
<keyword evidence="3" id="KW-1185">Reference proteome</keyword>
<gene>
    <name evidence="2" type="ORF">BaRGS_00008301</name>
</gene>
<name>A0ABD0LN12_9CAEN</name>
<sequence length="190" mass="21782">MTNVNLTIPEMKAKVSKRPEDVEGVRQMPRQDVHRLLSRPPTQLAHLFPEGWVIISWKPYRAMAANADVILPVETTRVFVISEEKLSQDSQMKSATETFVSCGSYFFCNLGVRYAIDIFGSGSAEDLRSHVEWHLLRLVSVADVKEALVHVYYTTTVEHLVDGLRKLYPLRQSDWPYKKVTLVEADYEKL</sequence>
<dbReference type="AlphaFoldDB" id="A0ABD0LN12"/>
<organism evidence="2 3">
    <name type="scientific">Batillaria attramentaria</name>
    <dbReference type="NCBI Taxonomy" id="370345"/>
    <lineage>
        <taxon>Eukaryota</taxon>
        <taxon>Metazoa</taxon>
        <taxon>Spiralia</taxon>
        <taxon>Lophotrochozoa</taxon>
        <taxon>Mollusca</taxon>
        <taxon>Gastropoda</taxon>
        <taxon>Caenogastropoda</taxon>
        <taxon>Sorbeoconcha</taxon>
        <taxon>Cerithioidea</taxon>
        <taxon>Batillariidae</taxon>
        <taxon>Batillaria</taxon>
    </lineage>
</organism>
<evidence type="ECO:0000259" key="1">
    <source>
        <dbReference type="Pfam" id="PF24066"/>
    </source>
</evidence>
<dbReference type="PANTHER" id="PTHR47403:SF6">
    <property type="entry name" value="N-ACETYLTRANSFERASE DOMAIN-CONTAINING PROTEIN"/>
    <property type="match status" value="1"/>
</dbReference>
<dbReference type="Pfam" id="PF24066">
    <property type="entry name" value="Hisat_C"/>
    <property type="match status" value="1"/>
</dbReference>
<dbReference type="EMBL" id="JACVVK020000037">
    <property type="protein sequence ID" value="KAK7500394.1"/>
    <property type="molecule type" value="Genomic_DNA"/>
</dbReference>
<accession>A0ABD0LN12</accession>
<proteinExistence type="predicted"/>
<evidence type="ECO:0000313" key="3">
    <source>
        <dbReference type="Proteomes" id="UP001519460"/>
    </source>
</evidence>
<protein>
    <recommendedName>
        <fullName evidence="1">Histidine N-acetyltransferase C-terminal domain-containing protein</fullName>
    </recommendedName>
</protein>
<feature type="domain" description="Histidine N-acetyltransferase C-terminal" evidence="1">
    <location>
        <begin position="29"/>
        <end position="142"/>
    </location>
</feature>
<dbReference type="InterPro" id="IPR056483">
    <property type="entry name" value="Hisat_C"/>
</dbReference>
<comment type="caution">
    <text evidence="2">The sequence shown here is derived from an EMBL/GenBank/DDBJ whole genome shotgun (WGS) entry which is preliminary data.</text>
</comment>
<dbReference type="Proteomes" id="UP001519460">
    <property type="component" value="Unassembled WGS sequence"/>
</dbReference>